<gene>
    <name evidence="14" type="ORF">U14_03781</name>
</gene>
<keyword evidence="5" id="KW-0963">Cytoplasm</keyword>
<dbReference type="GO" id="GO:0005524">
    <property type="term" value="F:ATP binding"/>
    <property type="evidence" value="ECO:0007669"/>
    <property type="project" value="UniProtKB-KW"/>
</dbReference>
<dbReference type="PANTHER" id="PTHR10947:SF0">
    <property type="entry name" value="PHENYLALANINE--TRNA LIGASE BETA SUBUNIT"/>
    <property type="match status" value="1"/>
</dbReference>
<dbReference type="PROSITE" id="PS51483">
    <property type="entry name" value="B5"/>
    <property type="match status" value="1"/>
</dbReference>
<dbReference type="STRING" id="1499966.U14_03781"/>
<dbReference type="SMART" id="SM00873">
    <property type="entry name" value="B3_4"/>
    <property type="match status" value="1"/>
</dbReference>
<dbReference type="InterPro" id="IPR045864">
    <property type="entry name" value="aa-tRNA-synth_II/BPL/LPL"/>
</dbReference>
<dbReference type="InterPro" id="IPR020825">
    <property type="entry name" value="Phe-tRNA_synthase-like_B3/B4"/>
</dbReference>
<evidence type="ECO:0000259" key="13">
    <source>
        <dbReference type="PROSITE" id="PS51483"/>
    </source>
</evidence>
<dbReference type="Gene3D" id="3.30.56.10">
    <property type="match status" value="2"/>
</dbReference>
<dbReference type="InterPro" id="IPR041616">
    <property type="entry name" value="PheRS_beta_core"/>
</dbReference>
<dbReference type="Pfam" id="PF17759">
    <property type="entry name" value="tRNA_synthFbeta"/>
    <property type="match status" value="1"/>
</dbReference>
<dbReference type="EC" id="6.1.1.20" evidence="4"/>
<keyword evidence="7" id="KW-0479">Metal-binding</keyword>
<dbReference type="SMART" id="SM00874">
    <property type="entry name" value="B5"/>
    <property type="match status" value="1"/>
</dbReference>
<keyword evidence="10" id="KW-0460">Magnesium</keyword>
<dbReference type="GO" id="GO:0003723">
    <property type="term" value="F:RNA binding"/>
    <property type="evidence" value="ECO:0007669"/>
    <property type="project" value="InterPro"/>
</dbReference>
<name>A0A081BQ64_9BACT</name>
<dbReference type="GO" id="GO:0000287">
    <property type="term" value="F:magnesium ion binding"/>
    <property type="evidence" value="ECO:0007669"/>
    <property type="project" value="InterPro"/>
</dbReference>
<evidence type="ECO:0000256" key="8">
    <source>
        <dbReference type="ARBA" id="ARBA00022741"/>
    </source>
</evidence>
<keyword evidence="12 14" id="KW-0030">Aminoacyl-tRNA synthetase</keyword>
<comment type="subcellular location">
    <subcellularLocation>
        <location evidence="2">Cytoplasm</location>
    </subcellularLocation>
</comment>
<dbReference type="Pfam" id="PF03484">
    <property type="entry name" value="B5"/>
    <property type="match status" value="1"/>
</dbReference>
<keyword evidence="9" id="KW-0067">ATP-binding</keyword>
<protein>
    <recommendedName>
        <fullName evidence="4">phenylalanine--tRNA ligase</fullName>
        <ecNumber evidence="4">6.1.1.20</ecNumber>
    </recommendedName>
</protein>
<proteinExistence type="inferred from homology"/>
<feature type="domain" description="B5" evidence="13">
    <location>
        <begin position="284"/>
        <end position="360"/>
    </location>
</feature>
<dbReference type="GO" id="GO:0004826">
    <property type="term" value="F:phenylalanine-tRNA ligase activity"/>
    <property type="evidence" value="ECO:0007669"/>
    <property type="project" value="UniProtKB-EC"/>
</dbReference>
<keyword evidence="6" id="KW-0436">Ligase</keyword>
<dbReference type="CDD" id="cd00769">
    <property type="entry name" value="PheRS_beta_core"/>
    <property type="match status" value="1"/>
</dbReference>
<evidence type="ECO:0000256" key="1">
    <source>
        <dbReference type="ARBA" id="ARBA00001946"/>
    </source>
</evidence>
<evidence type="ECO:0000256" key="6">
    <source>
        <dbReference type="ARBA" id="ARBA00022598"/>
    </source>
</evidence>
<dbReference type="GO" id="GO:0006432">
    <property type="term" value="P:phenylalanyl-tRNA aminoacylation"/>
    <property type="evidence" value="ECO:0007669"/>
    <property type="project" value="InterPro"/>
</dbReference>
<dbReference type="InterPro" id="IPR045060">
    <property type="entry name" value="Phe-tRNA-ligase_IIc_bsu"/>
</dbReference>
<keyword evidence="11" id="KW-0648">Protein biosynthesis</keyword>
<dbReference type="InterPro" id="IPR005147">
    <property type="entry name" value="tRNA_synthase_B5-dom"/>
</dbReference>
<evidence type="ECO:0000256" key="2">
    <source>
        <dbReference type="ARBA" id="ARBA00004496"/>
    </source>
</evidence>
<dbReference type="InterPro" id="IPR005146">
    <property type="entry name" value="B3/B4_tRNA-bd"/>
</dbReference>
<evidence type="ECO:0000256" key="7">
    <source>
        <dbReference type="ARBA" id="ARBA00022723"/>
    </source>
</evidence>
<keyword evidence="15" id="KW-1185">Reference proteome</keyword>
<evidence type="ECO:0000256" key="10">
    <source>
        <dbReference type="ARBA" id="ARBA00022842"/>
    </source>
</evidence>
<reference evidence="14 15" key="1">
    <citation type="journal article" date="2015" name="PeerJ">
        <title>First genomic representation of candidate bacterial phylum KSB3 points to enhanced environmental sensing as a trigger of wastewater bulking.</title>
        <authorList>
            <person name="Sekiguchi Y."/>
            <person name="Ohashi A."/>
            <person name="Parks D.H."/>
            <person name="Yamauchi T."/>
            <person name="Tyson G.W."/>
            <person name="Hugenholtz P."/>
        </authorList>
    </citation>
    <scope>NUCLEOTIDE SEQUENCE [LARGE SCALE GENOMIC DNA]</scope>
</reference>
<dbReference type="NCBIfam" id="TIGR00471">
    <property type="entry name" value="pheT_arch"/>
    <property type="match status" value="1"/>
</dbReference>
<accession>A0A081BQ64</accession>
<comment type="cofactor">
    <cofactor evidence="1">
        <name>Mg(2+)</name>
        <dbReference type="ChEBI" id="CHEBI:18420"/>
    </cofactor>
</comment>
<evidence type="ECO:0000313" key="14">
    <source>
        <dbReference type="EMBL" id="GAK52530.1"/>
    </source>
</evidence>
<evidence type="ECO:0000256" key="4">
    <source>
        <dbReference type="ARBA" id="ARBA00012814"/>
    </source>
</evidence>
<organism evidence="14 15">
    <name type="scientific">Candidatus Moduliflexus flocculans</name>
    <dbReference type="NCBI Taxonomy" id="1499966"/>
    <lineage>
        <taxon>Bacteria</taxon>
        <taxon>Candidatus Moduliflexota</taxon>
        <taxon>Candidatus Moduliflexia</taxon>
        <taxon>Candidatus Moduliflexales</taxon>
        <taxon>Candidatus Moduliflexaceae</taxon>
    </lineage>
</organism>
<evidence type="ECO:0000256" key="9">
    <source>
        <dbReference type="ARBA" id="ARBA00022840"/>
    </source>
</evidence>
<evidence type="ECO:0000256" key="12">
    <source>
        <dbReference type="ARBA" id="ARBA00023146"/>
    </source>
</evidence>
<dbReference type="Gene3D" id="3.50.40.10">
    <property type="entry name" value="Phenylalanyl-trna Synthetase, Chain B, domain 3"/>
    <property type="match status" value="1"/>
</dbReference>
<dbReference type="SUPFAM" id="SSF55681">
    <property type="entry name" value="Class II aaRS and biotin synthetases"/>
    <property type="match status" value="1"/>
</dbReference>
<dbReference type="PANTHER" id="PTHR10947">
    <property type="entry name" value="PHENYLALANYL-TRNA SYNTHETASE BETA CHAIN AND LEUCINE-RICH REPEAT-CONTAINING PROTEIN 47"/>
    <property type="match status" value="1"/>
</dbReference>
<keyword evidence="8" id="KW-0547">Nucleotide-binding</keyword>
<dbReference type="EMBL" id="DF820458">
    <property type="protein sequence ID" value="GAK52530.1"/>
    <property type="molecule type" value="Genomic_DNA"/>
</dbReference>
<dbReference type="InterPro" id="IPR009061">
    <property type="entry name" value="DNA-bd_dom_put_sf"/>
</dbReference>
<evidence type="ECO:0000256" key="5">
    <source>
        <dbReference type="ARBA" id="ARBA00022490"/>
    </source>
</evidence>
<sequence>MPTISVNQNDMFELLGHTYTMGELEALLLLVKGELKDIDPQSGELRIELKDTNRPDLWCPEGIARQIRYKTGRLEAGTQLRCREFAPEHRILVEPPLHAIRPYIGAFLASGVAVTEQFLTQMIQTQEKLCDGYGKKRELFAIGIYDASKLAFPVHYRAVAPESVRFAPLGSDEEMNLAEILARHPKGIEYGAILREHALYPLLQDERGDVLSFPPIINSRTSGEVRVGDQRLFVEVTGMDLEMTFHAVNILAYNFQDRGFSIEPVLTAYPYDTPYGRDVISPYPLKNEATVSCDLFERYLGMTTTIEEVQSGLAAYGVSSQLIGADTLTASTPSYRQDYMHAVDVVEDFAIAVGYDQFEPAMPERFTVGRLAPLTILEDGVRDALIGFGFEEVISNVLSNKAEFDGDALEISNPMSESYSMMRNSLLPSLLKVEAKSSKSLYPHKIFEVGEVALRDETDSHGCATQSRVAAMIAHAEANFSEMGSVLTYLAYLMGWTCSLRPVKNALFIEGRCGEILIDGKSVGIIGEVHPETLTKWGIKMPVTLFELQLTAFA</sequence>
<dbReference type="InterPro" id="IPR004531">
    <property type="entry name" value="Phe-tRNA-synth_IIc_bsu_arc_euk"/>
</dbReference>
<comment type="similarity">
    <text evidence="3">Belongs to the phenylalanyl-tRNA synthetase beta subunit family. Type 2 subfamily.</text>
</comment>
<dbReference type="Proteomes" id="UP000030700">
    <property type="component" value="Unassembled WGS sequence"/>
</dbReference>
<dbReference type="SUPFAM" id="SSF46955">
    <property type="entry name" value="Putative DNA-binding domain"/>
    <property type="match status" value="2"/>
</dbReference>
<dbReference type="Gene3D" id="3.30.930.10">
    <property type="entry name" value="Bira Bifunctional Protein, Domain 2"/>
    <property type="match status" value="1"/>
</dbReference>
<evidence type="ECO:0000256" key="11">
    <source>
        <dbReference type="ARBA" id="ARBA00022917"/>
    </source>
</evidence>
<dbReference type="HOGENOM" id="CLU_020279_3_0_0"/>
<evidence type="ECO:0000256" key="3">
    <source>
        <dbReference type="ARBA" id="ARBA00007438"/>
    </source>
</evidence>
<dbReference type="GO" id="GO:0009328">
    <property type="term" value="C:phenylalanine-tRNA ligase complex"/>
    <property type="evidence" value="ECO:0007669"/>
    <property type="project" value="TreeGrafter"/>
</dbReference>
<evidence type="ECO:0000313" key="15">
    <source>
        <dbReference type="Proteomes" id="UP000030700"/>
    </source>
</evidence>
<dbReference type="AlphaFoldDB" id="A0A081BQ64"/>